<keyword evidence="1" id="KW-1133">Transmembrane helix</keyword>
<dbReference type="RefSeq" id="WP_338250715.1">
    <property type="nucleotide sequence ID" value="NZ_AP028907.1"/>
</dbReference>
<dbReference type="EMBL" id="AP028907">
    <property type="protein sequence ID" value="BES80455.1"/>
    <property type="molecule type" value="Genomic_DNA"/>
</dbReference>
<dbReference type="GeneID" id="89288046"/>
<sequence length="166" mass="16255">MAGALLAPRRQWLAALAGCTAASLLALRDPGYTVLAVYTAAVAAVAPHALLRLSPGAVAAVLLALLVHVNAERHAPALAAGLAGLGMGVDTWHTYLALVLLAAAPMASAAASVSACLADGRRRALAYLAGAVAVSAAGMVPGAGSAVALPAYLAASSLLLGRCASR</sequence>
<keyword evidence="3" id="KW-1185">Reference proteome</keyword>
<evidence type="ECO:0000313" key="3">
    <source>
        <dbReference type="Proteomes" id="UP001341135"/>
    </source>
</evidence>
<feature type="transmembrane region" description="Helical" evidence="1">
    <location>
        <begin position="125"/>
        <end position="152"/>
    </location>
</feature>
<protein>
    <submittedName>
        <fullName evidence="2">Uncharacterized protein</fullName>
    </submittedName>
</protein>
<name>A0ABN6ZPV6_9CREN</name>
<feature type="transmembrane region" description="Helical" evidence="1">
    <location>
        <begin position="95"/>
        <end position="118"/>
    </location>
</feature>
<gene>
    <name evidence="2" type="ORF">PABY_00220</name>
</gene>
<evidence type="ECO:0000313" key="2">
    <source>
        <dbReference type="EMBL" id="BES80455.1"/>
    </source>
</evidence>
<accession>A0ABN6ZPV6</accession>
<reference evidence="2 3" key="1">
    <citation type="submission" date="2023-09" db="EMBL/GenBank/DDBJ databases">
        <title>Pyrofollis japonicus gen. nov. sp. nov., a novel member of the family Pyrodictiaceae isolated from the Iheya North hydrothermal field.</title>
        <authorList>
            <person name="Miyazaki U."/>
            <person name="Sanari M."/>
            <person name="Tame A."/>
            <person name="Kitajima M."/>
            <person name="Okamoto A."/>
            <person name="Sawayama S."/>
            <person name="Miyazaki J."/>
            <person name="Takai K."/>
            <person name="Nakagawa S."/>
        </authorList>
    </citation>
    <scope>NUCLEOTIDE SEQUENCE [LARGE SCALE GENOMIC DNA]</scope>
    <source>
        <strain evidence="2 3">AV2</strain>
    </source>
</reference>
<keyword evidence="1" id="KW-0812">Transmembrane</keyword>
<organism evidence="2 3">
    <name type="scientific">Pyrodictium abyssi</name>
    <dbReference type="NCBI Taxonomy" id="54256"/>
    <lineage>
        <taxon>Archaea</taxon>
        <taxon>Thermoproteota</taxon>
        <taxon>Thermoprotei</taxon>
        <taxon>Desulfurococcales</taxon>
        <taxon>Pyrodictiaceae</taxon>
        <taxon>Pyrodictium</taxon>
    </lineage>
</organism>
<proteinExistence type="predicted"/>
<keyword evidence="1" id="KW-0472">Membrane</keyword>
<feature type="transmembrane region" description="Helical" evidence="1">
    <location>
        <begin position="38"/>
        <end position="67"/>
    </location>
</feature>
<evidence type="ECO:0000256" key="1">
    <source>
        <dbReference type="SAM" id="Phobius"/>
    </source>
</evidence>
<dbReference type="Proteomes" id="UP001341135">
    <property type="component" value="Chromosome"/>
</dbReference>